<evidence type="ECO:0000256" key="2">
    <source>
        <dbReference type="ARBA" id="ARBA00022963"/>
    </source>
</evidence>
<evidence type="ECO:0000256" key="1">
    <source>
        <dbReference type="ARBA" id="ARBA00022801"/>
    </source>
</evidence>
<name>A0A9P5XUC7_9AGAR</name>
<dbReference type="GO" id="GO:0016042">
    <property type="term" value="P:lipid catabolic process"/>
    <property type="evidence" value="ECO:0007669"/>
    <property type="project" value="UniProtKB-UniRule"/>
</dbReference>
<evidence type="ECO:0000313" key="6">
    <source>
        <dbReference type="EMBL" id="KAF9455870.1"/>
    </source>
</evidence>
<dbReference type="GO" id="GO:0046486">
    <property type="term" value="P:glycerolipid metabolic process"/>
    <property type="evidence" value="ECO:0007669"/>
    <property type="project" value="UniProtKB-ARBA"/>
</dbReference>
<comment type="caution">
    <text evidence="4">Lacks conserved residue(s) required for the propagation of feature annotation.</text>
</comment>
<evidence type="ECO:0000259" key="5">
    <source>
        <dbReference type="PROSITE" id="PS51635"/>
    </source>
</evidence>
<dbReference type="InterPro" id="IPR002641">
    <property type="entry name" value="PNPLA_dom"/>
</dbReference>
<dbReference type="GO" id="GO:0019369">
    <property type="term" value="P:arachidonate metabolic process"/>
    <property type="evidence" value="ECO:0007669"/>
    <property type="project" value="TreeGrafter"/>
</dbReference>
<evidence type="ECO:0000256" key="4">
    <source>
        <dbReference type="PROSITE-ProRule" id="PRU01161"/>
    </source>
</evidence>
<dbReference type="InterPro" id="IPR016035">
    <property type="entry name" value="Acyl_Trfase/lysoPLipase"/>
</dbReference>
<evidence type="ECO:0000256" key="3">
    <source>
        <dbReference type="ARBA" id="ARBA00023098"/>
    </source>
</evidence>
<keyword evidence="2 4" id="KW-0442">Lipid degradation</keyword>
<feature type="domain" description="PNPLA" evidence="5">
    <location>
        <begin position="1"/>
        <end position="192"/>
    </location>
</feature>
<organism evidence="6 7">
    <name type="scientific">Collybia nuda</name>
    <dbReference type="NCBI Taxonomy" id="64659"/>
    <lineage>
        <taxon>Eukaryota</taxon>
        <taxon>Fungi</taxon>
        <taxon>Dikarya</taxon>
        <taxon>Basidiomycota</taxon>
        <taxon>Agaricomycotina</taxon>
        <taxon>Agaricomycetes</taxon>
        <taxon>Agaricomycetidae</taxon>
        <taxon>Agaricales</taxon>
        <taxon>Tricholomatineae</taxon>
        <taxon>Clitocybaceae</taxon>
        <taxon>Collybia</taxon>
    </lineage>
</organism>
<feature type="active site" description="Nucleophile" evidence="4">
    <location>
        <position position="25"/>
    </location>
</feature>
<dbReference type="GO" id="GO:0016020">
    <property type="term" value="C:membrane"/>
    <property type="evidence" value="ECO:0007669"/>
    <property type="project" value="TreeGrafter"/>
</dbReference>
<dbReference type="Pfam" id="PF01734">
    <property type="entry name" value="Patatin"/>
    <property type="match status" value="1"/>
</dbReference>
<dbReference type="SUPFAM" id="SSF52151">
    <property type="entry name" value="FabD/lysophospholipase-like"/>
    <property type="match status" value="1"/>
</dbReference>
<keyword evidence="7" id="KW-1185">Reference proteome</keyword>
<dbReference type="GO" id="GO:0016740">
    <property type="term" value="F:transferase activity"/>
    <property type="evidence" value="ECO:0007669"/>
    <property type="project" value="UniProtKB-KW"/>
</dbReference>
<dbReference type="PANTHER" id="PTHR24185:SF1">
    <property type="entry name" value="CALCIUM-INDEPENDENT PHOSPHOLIPASE A2-GAMMA"/>
    <property type="match status" value="1"/>
</dbReference>
<gene>
    <name evidence="6" type="ORF">BDZ94DRAFT_1315734</name>
</gene>
<dbReference type="Proteomes" id="UP000807353">
    <property type="component" value="Unassembled WGS sequence"/>
</dbReference>
<dbReference type="GO" id="GO:0047499">
    <property type="term" value="F:calcium-independent phospholipase A2 activity"/>
    <property type="evidence" value="ECO:0007669"/>
    <property type="project" value="TreeGrafter"/>
</dbReference>
<dbReference type="OrthoDB" id="2963263at2759"/>
<dbReference type="PROSITE" id="PS51635">
    <property type="entry name" value="PNPLA"/>
    <property type="match status" value="1"/>
</dbReference>
<keyword evidence="6" id="KW-0808">Transferase</keyword>
<feature type="short sequence motif" description="DGA/G" evidence="4">
    <location>
        <begin position="179"/>
        <end position="181"/>
    </location>
</feature>
<comment type="caution">
    <text evidence="6">The sequence shown here is derived from an EMBL/GenBank/DDBJ whole genome shotgun (WGS) entry which is preliminary data.</text>
</comment>
<evidence type="ECO:0000313" key="7">
    <source>
        <dbReference type="Proteomes" id="UP000807353"/>
    </source>
</evidence>
<keyword evidence="3 4" id="KW-0443">Lipid metabolism</keyword>
<dbReference type="PANTHER" id="PTHR24185">
    <property type="entry name" value="CALCIUM-INDEPENDENT PHOSPHOLIPASE A2-GAMMA"/>
    <property type="match status" value="1"/>
</dbReference>
<feature type="short sequence motif" description="GXSXG" evidence="4">
    <location>
        <begin position="23"/>
        <end position="27"/>
    </location>
</feature>
<proteinExistence type="predicted"/>
<dbReference type="AlphaFoldDB" id="A0A9P5XUC7"/>
<feature type="active site" description="Proton acceptor" evidence="4">
    <location>
        <position position="179"/>
    </location>
</feature>
<dbReference type="Gene3D" id="3.40.1090.10">
    <property type="entry name" value="Cytosolic phospholipase A2 catalytic domain"/>
    <property type="match status" value="1"/>
</dbReference>
<protein>
    <submittedName>
        <fullName evidence="6">Acyl transferase/acyl hydrolase/lysophospholipase</fullName>
    </submittedName>
</protein>
<accession>A0A9P5XUC7</accession>
<keyword evidence="1 4" id="KW-0378">Hydrolase</keyword>
<sequence>MLKHIETRCFNIPTTHLYDLIVGTSIGGQIALALTAASPSTPISVGAATRKFKQMMRSSFIPKRAIFSSINMVLNKTKYQAMAVERQLKDFFSESAKLNDTGSSQSRSPPNVAVTTVFQEGLIPHIIANYNRSTTEKSAPLLLPSNAGESMTIWAAARCTSAVLPYFKAFQWEGQTLLDGGFHWNCPVVVASEEAELIWPNKRRDLLLSLGTGMSSDAEAPTTNNILQVFKHVVEVVTSAEKLWKKFADSQVGDHLGQQGLFRLNPSWGDAEFVLDDYKRLDELERTTTGWLATIEPEVTPICDWLMAALFFFVSAPPIQNGALTGYIICRLPADESYRQSLVEGMLQERDSNLFAVEFVNKNRDLVFINVERDLRDLRKGGELRIPVILKELPYIGKIEVQITMHGITGSTKVSSELWYPISGSPYVLREERLGAEQSRWFS</sequence>
<reference evidence="6" key="1">
    <citation type="submission" date="2020-11" db="EMBL/GenBank/DDBJ databases">
        <authorList>
            <consortium name="DOE Joint Genome Institute"/>
            <person name="Ahrendt S."/>
            <person name="Riley R."/>
            <person name="Andreopoulos W."/>
            <person name="Labutti K."/>
            <person name="Pangilinan J."/>
            <person name="Ruiz-Duenas F.J."/>
            <person name="Barrasa J.M."/>
            <person name="Sanchez-Garcia M."/>
            <person name="Camarero S."/>
            <person name="Miyauchi S."/>
            <person name="Serrano A."/>
            <person name="Linde D."/>
            <person name="Babiker R."/>
            <person name="Drula E."/>
            <person name="Ayuso-Fernandez I."/>
            <person name="Pacheco R."/>
            <person name="Padilla G."/>
            <person name="Ferreira P."/>
            <person name="Barriuso J."/>
            <person name="Kellner H."/>
            <person name="Castanera R."/>
            <person name="Alfaro M."/>
            <person name="Ramirez L."/>
            <person name="Pisabarro A.G."/>
            <person name="Kuo A."/>
            <person name="Tritt A."/>
            <person name="Lipzen A."/>
            <person name="He G."/>
            <person name="Yan M."/>
            <person name="Ng V."/>
            <person name="Cullen D."/>
            <person name="Martin F."/>
            <person name="Rosso M.-N."/>
            <person name="Henrissat B."/>
            <person name="Hibbett D."/>
            <person name="Martinez A.T."/>
            <person name="Grigoriev I.V."/>
        </authorList>
    </citation>
    <scope>NUCLEOTIDE SEQUENCE</scope>
    <source>
        <strain evidence="6">CBS 247.69</strain>
    </source>
</reference>
<dbReference type="EMBL" id="MU150501">
    <property type="protein sequence ID" value="KAF9455870.1"/>
    <property type="molecule type" value="Genomic_DNA"/>
</dbReference>